<keyword evidence="2" id="KW-1185">Reference proteome</keyword>
<protein>
    <submittedName>
        <fullName evidence="1">Uncharacterized protein</fullName>
    </submittedName>
</protein>
<sequence length="1154" mass="125256">MRTAAAAAAAATTWAWKVGVPSGSRSRAPALLGSAAWSTCTRAAAPSAVKGKQRQQRTWYSHEAKLATQPLSSARSPYEPESSKNAQMRAAEAAQLLEQVRAAHIDADAAITAYARLRRDPQGALHELSDVKLERLCEAIVAAHARIPAGMMVSDLKTDLSGPFRAAPGSWRRLKALQILLGRGFSADGRDHVLNKTNLSKALRLATADSETLGAMTNKHASAFDSGSSLPGAVVLRHLDPRLGWAFIRECCNNLDLPARDFLIAVLHHIRSSKSRDVSKQDRLSALEVARLSHHLYFRSSEGSGDPRACSDMIMMFGDASRTGEGQFGAYDLRVARKFASQWLESAGSTEEMASLSSFLELAALCVRAYVRVNWCTNALHVVKQLHRRLDECSATVESHSKFSGSLAAALPAELLREVLYTIAATSDPKLQSEAASRLIQAFQMFESTLLPYIHSSRILSLTGRIQSLAQVSNSLNGAKAGHISNGRVEVGQLLETALRSRQSAASPGSESQEALITAILKSPLFPILFIHLVRVRRGDLVGSLLELLQFVPPLPASCRGQGSLASLSHDTAVSWVGQTNAVISTDRPVIIQAAAQAKLRWHSAFLYHRWAEGQLTRDNAMSFERLGGLVGTSAPLLEGFLPRPGLAMATAQQVVQSGLSVKSNPVMDSATCTWNMVKLFATSDVAPQSASNLHLDPTRSTVTEAEFARLIFRTFRALNSGRVLKPEDTTTMVAAAFALNDTSTALHLLASKLQTGNAPDIVDIGVVLAGFANNNVEVAVSTFLNKLNNVESAGPKDATAQILERLEPAPELYSMLISKCVFRGRRDLVSQLLADADARGLMSTAILRSLDVILRQNIDLRPQQFLHLLEQLTYADDWTPDPRILAWFCRCAARGQSLKEAMERVEAHAAASGANARNLGEGEDTLSVKQLGSLPDLTAAVGILGLSAHKLGYVHGPTALLLAKLIPQAADENTPQQPLTSLLDRVAQMVFHAERIDAGAQQRTKEGTKWQDHKATWRARRTAQEVEIPQVQDRNSSVGGRTKDLTSGQLRNIPREFFDDLIRAYLTLYDFKGAAEVVLWMNRAGLGYPTLSSATRRLMSAPRRRDHKGMRQVQETLEGKGHVALGKVFWAPLKRGSALAAGSQAEDGIQMQT</sequence>
<name>A0A8X7SZY2_9BASI</name>
<evidence type="ECO:0000313" key="2">
    <source>
        <dbReference type="Proteomes" id="UP000077684"/>
    </source>
</evidence>
<dbReference type="EMBL" id="LWDE02000036">
    <property type="protein sequence ID" value="KAE8254933.1"/>
    <property type="molecule type" value="Genomic_DNA"/>
</dbReference>
<dbReference type="Proteomes" id="UP000077684">
    <property type="component" value="Unassembled WGS sequence"/>
</dbReference>
<reference evidence="1" key="2">
    <citation type="journal article" date="2019" name="IMA Fungus">
        <title>Genome sequencing and comparison of five Tilletia species to identify candidate genes for the detection of regulated species infecting wheat.</title>
        <authorList>
            <person name="Nguyen H.D.T."/>
            <person name="Sultana T."/>
            <person name="Kesanakurti P."/>
            <person name="Hambleton S."/>
        </authorList>
    </citation>
    <scope>NUCLEOTIDE SEQUENCE</scope>
    <source>
        <strain evidence="1">DAOMC 236426</strain>
    </source>
</reference>
<accession>A0A8X7SZY2</accession>
<organism evidence="1 2">
    <name type="scientific">Tilletia controversa</name>
    <name type="common">dwarf bunt fungus</name>
    <dbReference type="NCBI Taxonomy" id="13291"/>
    <lineage>
        <taxon>Eukaryota</taxon>
        <taxon>Fungi</taxon>
        <taxon>Dikarya</taxon>
        <taxon>Basidiomycota</taxon>
        <taxon>Ustilaginomycotina</taxon>
        <taxon>Exobasidiomycetes</taxon>
        <taxon>Tilletiales</taxon>
        <taxon>Tilletiaceae</taxon>
        <taxon>Tilletia</taxon>
    </lineage>
</organism>
<evidence type="ECO:0000313" key="1">
    <source>
        <dbReference type="EMBL" id="KAE8254933.1"/>
    </source>
</evidence>
<proteinExistence type="predicted"/>
<comment type="caution">
    <text evidence="1">The sequence shown here is derived from an EMBL/GenBank/DDBJ whole genome shotgun (WGS) entry which is preliminary data.</text>
</comment>
<reference evidence="1" key="1">
    <citation type="submission" date="2016-04" db="EMBL/GenBank/DDBJ databases">
        <authorList>
            <person name="Nguyen H.D."/>
            <person name="Samba Siva P."/>
            <person name="Cullis J."/>
            <person name="Levesque C.A."/>
            <person name="Hambleton S."/>
        </authorList>
    </citation>
    <scope>NUCLEOTIDE SEQUENCE</scope>
    <source>
        <strain evidence="1">DAOMC 236426</strain>
    </source>
</reference>
<gene>
    <name evidence="1" type="ORF">A4X06_0g662</name>
</gene>
<dbReference type="AlphaFoldDB" id="A0A8X7SZY2"/>